<gene>
    <name evidence="6" type="ORF">AB7878_00015</name>
</gene>
<comment type="caution">
    <text evidence="6">The sequence shown here is derived from an EMBL/GenBank/DDBJ whole genome shotgun (WGS) entry which is preliminary data.</text>
</comment>
<feature type="domain" description="CusB-like barrel-sandwich hybrid" evidence="3">
    <location>
        <begin position="129"/>
        <end position="242"/>
    </location>
</feature>
<dbReference type="Pfam" id="PF25975">
    <property type="entry name" value="CzcB_C"/>
    <property type="match status" value="1"/>
</dbReference>
<evidence type="ECO:0000313" key="7">
    <source>
        <dbReference type="Proteomes" id="UP001562159"/>
    </source>
</evidence>
<dbReference type="EMBL" id="JBGBPY010000001">
    <property type="protein sequence ID" value="MEY2180795.1"/>
    <property type="molecule type" value="Genomic_DNA"/>
</dbReference>
<organism evidence="6 7">
    <name type="scientific">Rhodanobacter humi</name>
    <dbReference type="NCBI Taxonomy" id="1888173"/>
    <lineage>
        <taxon>Bacteria</taxon>
        <taxon>Pseudomonadati</taxon>
        <taxon>Pseudomonadota</taxon>
        <taxon>Gammaproteobacteria</taxon>
        <taxon>Lysobacterales</taxon>
        <taxon>Rhodanobacteraceae</taxon>
        <taxon>Rhodanobacter</taxon>
    </lineage>
</organism>
<evidence type="ECO:0000259" key="3">
    <source>
        <dbReference type="Pfam" id="PF25919"/>
    </source>
</evidence>
<dbReference type="Proteomes" id="UP001562159">
    <property type="component" value="Unassembled WGS sequence"/>
</dbReference>
<evidence type="ECO:0000256" key="1">
    <source>
        <dbReference type="ARBA" id="ARBA00009477"/>
    </source>
</evidence>
<keyword evidence="7" id="KW-1185">Reference proteome</keyword>
<sequence length="426" mass="44257">MKRIVIVIGALAGAAVLLALGYVGGRHAGTAPPRANAATMAQGTPRKVLYWYDTMVPDQHFDHPGRSPMGMPLVPRYADEGGTDQGVVRIDPATVQNLGVRTEPVVRRVLAAQLEVPGTVGWNLRDAVTVSARTDAVVARLDVRAPYTRVKAGQPLAELLAPSWNSAIAEYRALQHARSSDAQALRAAARQRLQVLGLTAADIASARDGRITLHAPQDGVVTALDVREGQQVGAGQTLMTLNGLSTVWVEAALPQAMAGIVRAGTPVTVRTTALPGHVFRGQVETLLPDIDATTRTEQARIVLANPGDALSPGMFVDVGLQPASGPPVPVVPDGAVIATGSATPRVIVAEGDGRFRPVAVRLGRSAGGYTEVLVGLVGGERVVVSGQFLIDSEASLSGALQRLQTGAPATAASAAMPVTSLPEPRP</sequence>
<dbReference type="Pfam" id="PF25919">
    <property type="entry name" value="BSH_CusB"/>
    <property type="match status" value="1"/>
</dbReference>
<dbReference type="Gene3D" id="2.40.30.170">
    <property type="match status" value="1"/>
</dbReference>
<evidence type="ECO:0000259" key="4">
    <source>
        <dbReference type="Pfam" id="PF25954"/>
    </source>
</evidence>
<evidence type="ECO:0000256" key="2">
    <source>
        <dbReference type="ARBA" id="ARBA00022448"/>
    </source>
</evidence>
<dbReference type="Gene3D" id="2.40.420.20">
    <property type="match status" value="1"/>
</dbReference>
<reference evidence="6 7" key="1">
    <citation type="submission" date="2024-07" db="EMBL/GenBank/DDBJ databases">
        <title>Molecular mechanisms and environmental adaptations of flagellar loss and biofilm growth of Rhodanobacter under environmental stress.</title>
        <authorList>
            <person name="Chen M."/>
        </authorList>
    </citation>
    <scope>NUCLEOTIDE SEQUENCE [LARGE SCALE GENOMIC DNA]</scope>
    <source>
        <strain evidence="6 7">RS22</strain>
    </source>
</reference>
<dbReference type="InterPro" id="IPR051909">
    <property type="entry name" value="MFP_Cation_Efflux"/>
</dbReference>
<dbReference type="Pfam" id="PF25954">
    <property type="entry name" value="Beta-barrel_RND_2"/>
    <property type="match status" value="1"/>
</dbReference>
<evidence type="ECO:0000313" key="6">
    <source>
        <dbReference type="EMBL" id="MEY2180795.1"/>
    </source>
</evidence>
<protein>
    <submittedName>
        <fullName evidence="6">Efflux RND transporter periplasmic adaptor subunit</fullName>
    </submittedName>
</protein>
<dbReference type="Gene3D" id="6.10.140.730">
    <property type="match status" value="1"/>
</dbReference>
<dbReference type="SUPFAM" id="SSF111369">
    <property type="entry name" value="HlyD-like secretion proteins"/>
    <property type="match status" value="1"/>
</dbReference>
<dbReference type="PANTHER" id="PTHR30097">
    <property type="entry name" value="CATION EFFLUX SYSTEM PROTEIN CUSB"/>
    <property type="match status" value="1"/>
</dbReference>
<dbReference type="InterPro" id="IPR058649">
    <property type="entry name" value="CzcB_C"/>
</dbReference>
<evidence type="ECO:0000259" key="5">
    <source>
        <dbReference type="Pfam" id="PF25975"/>
    </source>
</evidence>
<feature type="domain" description="CusB-like beta-barrel" evidence="4">
    <location>
        <begin position="246"/>
        <end position="323"/>
    </location>
</feature>
<comment type="similarity">
    <text evidence="1">Belongs to the membrane fusion protein (MFP) (TC 8.A.1) family.</text>
</comment>
<accession>A0ABV4AL02</accession>
<feature type="domain" description="CzcB-like C-terminal circularly permuted SH3-like" evidence="5">
    <location>
        <begin position="350"/>
        <end position="390"/>
    </location>
</feature>
<proteinExistence type="inferred from homology"/>
<dbReference type="NCBIfam" id="TIGR01730">
    <property type="entry name" value="RND_mfp"/>
    <property type="match status" value="1"/>
</dbReference>
<dbReference type="InterPro" id="IPR006143">
    <property type="entry name" value="RND_pump_MFP"/>
</dbReference>
<dbReference type="InterPro" id="IPR058792">
    <property type="entry name" value="Beta-barrel_RND_2"/>
</dbReference>
<dbReference type="InterPro" id="IPR058790">
    <property type="entry name" value="BSH_CusB"/>
</dbReference>
<keyword evidence="2" id="KW-0813">Transport</keyword>
<name>A0ABV4AL02_9GAMM</name>
<dbReference type="PANTHER" id="PTHR30097:SF15">
    <property type="entry name" value="CATION EFFLUX SYSTEM PROTEIN CUSB"/>
    <property type="match status" value="1"/>
</dbReference>